<dbReference type="Gramene" id="KQJ91548">
    <property type="protein sequence ID" value="KQJ91548"/>
    <property type="gene ID" value="BRADI_4g38226v3"/>
</dbReference>
<proteinExistence type="predicted"/>
<dbReference type="EnsemblPlants" id="KQJ91548">
    <property type="protein sequence ID" value="KQJ91548"/>
    <property type="gene ID" value="BRADI_4g38226v3"/>
</dbReference>
<gene>
    <name evidence="1" type="ORF">BRADI_4g38226v3</name>
</gene>
<keyword evidence="3" id="KW-1185">Reference proteome</keyword>
<protein>
    <submittedName>
        <fullName evidence="1 2">Uncharacterized protein</fullName>
    </submittedName>
</protein>
<reference evidence="1" key="2">
    <citation type="submission" date="2017-06" db="EMBL/GenBank/DDBJ databases">
        <title>WGS assembly of Brachypodium distachyon.</title>
        <authorList>
            <consortium name="The International Brachypodium Initiative"/>
            <person name="Lucas S."/>
            <person name="Harmon-Smith M."/>
            <person name="Lail K."/>
            <person name="Tice H."/>
            <person name="Grimwood J."/>
            <person name="Bruce D."/>
            <person name="Barry K."/>
            <person name="Shu S."/>
            <person name="Lindquist E."/>
            <person name="Wang M."/>
            <person name="Pitluck S."/>
            <person name="Vogel J.P."/>
            <person name="Garvin D.F."/>
            <person name="Mockler T.C."/>
            <person name="Schmutz J."/>
            <person name="Rokhsar D."/>
            <person name="Bevan M.W."/>
        </authorList>
    </citation>
    <scope>NUCLEOTIDE SEQUENCE</scope>
    <source>
        <strain evidence="1">Bd21</strain>
    </source>
</reference>
<dbReference type="AlphaFoldDB" id="A0A0Q3EYH2"/>
<dbReference type="EMBL" id="CM000883">
    <property type="protein sequence ID" value="KQJ91548.1"/>
    <property type="molecule type" value="Genomic_DNA"/>
</dbReference>
<reference evidence="1 2" key="1">
    <citation type="journal article" date="2010" name="Nature">
        <title>Genome sequencing and analysis of the model grass Brachypodium distachyon.</title>
        <authorList>
            <consortium name="International Brachypodium Initiative"/>
        </authorList>
    </citation>
    <scope>NUCLEOTIDE SEQUENCE [LARGE SCALE GENOMIC DNA]</scope>
    <source>
        <strain evidence="1 2">Bd21</strain>
    </source>
</reference>
<evidence type="ECO:0000313" key="1">
    <source>
        <dbReference type="EMBL" id="KQJ91548.1"/>
    </source>
</evidence>
<evidence type="ECO:0000313" key="3">
    <source>
        <dbReference type="Proteomes" id="UP000008810"/>
    </source>
</evidence>
<reference evidence="2" key="3">
    <citation type="submission" date="2018-08" db="UniProtKB">
        <authorList>
            <consortium name="EnsemblPlants"/>
        </authorList>
    </citation>
    <scope>IDENTIFICATION</scope>
    <source>
        <strain evidence="2">cv. Bd21</strain>
    </source>
</reference>
<dbReference type="Proteomes" id="UP000008810">
    <property type="component" value="Chromosome 4"/>
</dbReference>
<sequence length="84" mass="9842">MLFDGHMERIEHDTMSLEGLRGLRRKHTMQWKKDQNIKNSKQRCYEFCISRLEHPRCCDTDASSLLIALLEEFAASGNREFGNP</sequence>
<evidence type="ECO:0000313" key="2">
    <source>
        <dbReference type="EnsemblPlants" id="KQJ91548"/>
    </source>
</evidence>
<dbReference type="InParanoid" id="A0A0Q3EYH2"/>
<organism evidence="1">
    <name type="scientific">Brachypodium distachyon</name>
    <name type="common">Purple false brome</name>
    <name type="synonym">Trachynia distachya</name>
    <dbReference type="NCBI Taxonomy" id="15368"/>
    <lineage>
        <taxon>Eukaryota</taxon>
        <taxon>Viridiplantae</taxon>
        <taxon>Streptophyta</taxon>
        <taxon>Embryophyta</taxon>
        <taxon>Tracheophyta</taxon>
        <taxon>Spermatophyta</taxon>
        <taxon>Magnoliopsida</taxon>
        <taxon>Liliopsida</taxon>
        <taxon>Poales</taxon>
        <taxon>Poaceae</taxon>
        <taxon>BOP clade</taxon>
        <taxon>Pooideae</taxon>
        <taxon>Stipodae</taxon>
        <taxon>Brachypodieae</taxon>
        <taxon>Brachypodium</taxon>
    </lineage>
</organism>
<name>A0A0Q3EYH2_BRADI</name>
<accession>A0A0Q3EYH2</accession>